<evidence type="ECO:0000313" key="2">
    <source>
        <dbReference type="Proteomes" id="UP000054549"/>
    </source>
</evidence>
<dbReference type="EMBL" id="KN818414">
    <property type="protein sequence ID" value="KIL56581.1"/>
    <property type="molecule type" value="Genomic_DNA"/>
</dbReference>
<protein>
    <submittedName>
        <fullName evidence="1">Uncharacterized protein</fullName>
    </submittedName>
</protein>
<reference evidence="1 2" key="1">
    <citation type="submission" date="2014-04" db="EMBL/GenBank/DDBJ databases">
        <title>Evolutionary Origins and Diversification of the Mycorrhizal Mutualists.</title>
        <authorList>
            <consortium name="DOE Joint Genome Institute"/>
            <consortium name="Mycorrhizal Genomics Consortium"/>
            <person name="Kohler A."/>
            <person name="Kuo A."/>
            <person name="Nagy L.G."/>
            <person name="Floudas D."/>
            <person name="Copeland A."/>
            <person name="Barry K.W."/>
            <person name="Cichocki N."/>
            <person name="Veneault-Fourrey C."/>
            <person name="LaButti K."/>
            <person name="Lindquist E.A."/>
            <person name="Lipzen A."/>
            <person name="Lundell T."/>
            <person name="Morin E."/>
            <person name="Murat C."/>
            <person name="Riley R."/>
            <person name="Ohm R."/>
            <person name="Sun H."/>
            <person name="Tunlid A."/>
            <person name="Henrissat B."/>
            <person name="Grigoriev I.V."/>
            <person name="Hibbett D.S."/>
            <person name="Martin F."/>
        </authorList>
    </citation>
    <scope>NUCLEOTIDE SEQUENCE [LARGE SCALE GENOMIC DNA]</scope>
    <source>
        <strain evidence="1 2">Koide BX008</strain>
    </source>
</reference>
<proteinExistence type="predicted"/>
<accession>A0A0C2WIV3</accession>
<dbReference type="Proteomes" id="UP000054549">
    <property type="component" value="Unassembled WGS sequence"/>
</dbReference>
<name>A0A0C2WIV3_AMAMK</name>
<keyword evidence="2" id="KW-1185">Reference proteome</keyword>
<organism evidence="1 2">
    <name type="scientific">Amanita muscaria (strain Koide BX008)</name>
    <dbReference type="NCBI Taxonomy" id="946122"/>
    <lineage>
        <taxon>Eukaryota</taxon>
        <taxon>Fungi</taxon>
        <taxon>Dikarya</taxon>
        <taxon>Basidiomycota</taxon>
        <taxon>Agaricomycotina</taxon>
        <taxon>Agaricomycetes</taxon>
        <taxon>Agaricomycetidae</taxon>
        <taxon>Agaricales</taxon>
        <taxon>Pluteineae</taxon>
        <taxon>Amanitaceae</taxon>
        <taxon>Amanita</taxon>
    </lineage>
</organism>
<gene>
    <name evidence="1" type="ORF">M378DRAFT_172574</name>
</gene>
<evidence type="ECO:0000313" key="1">
    <source>
        <dbReference type="EMBL" id="KIL56581.1"/>
    </source>
</evidence>
<dbReference type="InParanoid" id="A0A0C2WIV3"/>
<dbReference type="HOGENOM" id="CLU_2960239_0_0_1"/>
<dbReference type="AlphaFoldDB" id="A0A0C2WIV3"/>
<sequence length="59" mass="6806">MASRFPGGRLPYRRRHGYNSCPISTFKKTQTLLTRRIVHTVKTGNHQSRYSMGMFDSSS</sequence>